<sequence length="68" mass="7128">MKREPAGRRKLGEAARLSCDGATVRLKIDPGRVVLTTDGGVDLELSRGEVLTVVEVAATLARGRVLAG</sequence>
<protein>
    <submittedName>
        <fullName evidence="1">Uncharacterized protein</fullName>
    </submittedName>
</protein>
<name>A0A1E3H179_9HYPH</name>
<evidence type="ECO:0000313" key="1">
    <source>
        <dbReference type="EMBL" id="ODN69895.1"/>
    </source>
</evidence>
<dbReference type="RefSeq" id="WP_069307288.1">
    <property type="nucleotide sequence ID" value="NZ_MCRJ01000069.1"/>
</dbReference>
<comment type="caution">
    <text evidence="1">The sequence shown here is derived from an EMBL/GenBank/DDBJ whole genome shotgun (WGS) entry which is preliminary data.</text>
</comment>
<proteinExistence type="predicted"/>
<keyword evidence="2" id="KW-1185">Reference proteome</keyword>
<accession>A0A1E3H179</accession>
<organism evidence="1 2">
    <name type="scientific">Methylobrevis pamukkalensis</name>
    <dbReference type="NCBI Taxonomy" id="1439726"/>
    <lineage>
        <taxon>Bacteria</taxon>
        <taxon>Pseudomonadati</taxon>
        <taxon>Pseudomonadota</taxon>
        <taxon>Alphaproteobacteria</taxon>
        <taxon>Hyphomicrobiales</taxon>
        <taxon>Pleomorphomonadaceae</taxon>
        <taxon>Methylobrevis</taxon>
    </lineage>
</organism>
<gene>
    <name evidence="1" type="ORF">A6302_02777</name>
</gene>
<reference evidence="1 2" key="1">
    <citation type="submission" date="2016-07" db="EMBL/GenBank/DDBJ databases">
        <title>Draft Genome Sequence of Methylobrevis pamukkalensis PK2.</title>
        <authorList>
            <person name="Vasilenko O.V."/>
            <person name="Doronina N.V."/>
            <person name="Shmareva M.N."/>
            <person name="Tarlachkov S.V."/>
            <person name="Mustakhimov I."/>
            <person name="Trotsenko Y.A."/>
        </authorList>
    </citation>
    <scope>NUCLEOTIDE SEQUENCE [LARGE SCALE GENOMIC DNA]</scope>
    <source>
        <strain evidence="1 2">PK2</strain>
    </source>
</reference>
<dbReference type="AlphaFoldDB" id="A0A1E3H179"/>
<evidence type="ECO:0000313" key="2">
    <source>
        <dbReference type="Proteomes" id="UP000094622"/>
    </source>
</evidence>
<dbReference type="EMBL" id="MCRJ01000069">
    <property type="protein sequence ID" value="ODN69895.1"/>
    <property type="molecule type" value="Genomic_DNA"/>
</dbReference>
<dbReference type="Proteomes" id="UP000094622">
    <property type="component" value="Unassembled WGS sequence"/>
</dbReference>